<accession>Q571W9</accession>
<dbReference type="GO" id="GO:0005886">
    <property type="term" value="C:plasma membrane"/>
    <property type="evidence" value="ECO:0007669"/>
    <property type="project" value="UniProtKB-SubCell"/>
</dbReference>
<keyword evidence="5 10" id="KW-0732">Signal</keyword>
<keyword evidence="8" id="KW-0449">Lipoprotein</keyword>
<evidence type="ECO:0000259" key="12">
    <source>
        <dbReference type="Pfam" id="PF13206"/>
    </source>
</evidence>
<evidence type="ECO:0000313" key="13">
    <source>
        <dbReference type="EMBL" id="CAI77637.1"/>
    </source>
</evidence>
<feature type="compositionally biased region" description="Basic and acidic residues" evidence="9">
    <location>
        <begin position="100"/>
        <end position="110"/>
    </location>
</feature>
<proteinExistence type="evidence at transcript level"/>
<evidence type="ECO:0000256" key="8">
    <source>
        <dbReference type="ARBA" id="ARBA00023288"/>
    </source>
</evidence>
<dbReference type="AlphaFoldDB" id="Q571W9"/>
<evidence type="ECO:0000256" key="9">
    <source>
        <dbReference type="SAM" id="MobiDB-lite"/>
    </source>
</evidence>
<keyword evidence="6" id="KW-0472">Membrane</keyword>
<dbReference type="InterPro" id="IPR025932">
    <property type="entry name" value="Trypano_VSG_B_N_dom"/>
</dbReference>
<comment type="function">
    <text evidence="1">VSG forms a coat on the surface of the parasite. The trypanosome evades the immune response of the host by expressing a series of antigenically distinct VSGs from an estimated 1000 VSG genes.</text>
</comment>
<dbReference type="InterPro" id="IPR019609">
    <property type="entry name" value="Variant_surf_glycoprt_trypan_C"/>
</dbReference>
<evidence type="ECO:0000256" key="5">
    <source>
        <dbReference type="ARBA" id="ARBA00022729"/>
    </source>
</evidence>
<reference evidence="13" key="1">
    <citation type="journal article" date="2007" name="BMC Genomics">
        <title>Variant Surface Glycoprotein gene repertoires in Trypanosoma brucei have diverged to become strain-specific.</title>
        <authorList>
            <person name="Hutchinson C."/>
            <person name="Picozzi K."/>
            <person name="Jones N.G."/>
            <person name="Mott H."/>
            <person name="Sharma R."/>
            <person name="Welburn S.C."/>
            <person name="Carrington M."/>
        </authorList>
    </citation>
    <scope>NUCLEOTIDE SEQUENCE</scope>
    <source>
        <strain evidence="13">Mul C22</strain>
    </source>
</reference>
<gene>
    <name evidence="13" type="primary">VSG Mul 1</name>
</gene>
<evidence type="ECO:0000259" key="11">
    <source>
        <dbReference type="Pfam" id="PF10659"/>
    </source>
</evidence>
<keyword evidence="4" id="KW-0336">GPI-anchor</keyword>
<evidence type="ECO:0000256" key="4">
    <source>
        <dbReference type="ARBA" id="ARBA00022622"/>
    </source>
</evidence>
<keyword evidence="3" id="KW-1003">Cell membrane</keyword>
<evidence type="ECO:0000256" key="1">
    <source>
        <dbReference type="ARBA" id="ARBA00002523"/>
    </source>
</evidence>
<evidence type="ECO:0000256" key="3">
    <source>
        <dbReference type="ARBA" id="ARBA00022475"/>
    </source>
</evidence>
<evidence type="ECO:0000256" key="6">
    <source>
        <dbReference type="ARBA" id="ARBA00023136"/>
    </source>
</evidence>
<dbReference type="GO" id="GO:0098552">
    <property type="term" value="C:side of membrane"/>
    <property type="evidence" value="ECO:0007669"/>
    <property type="project" value="UniProtKB-KW"/>
</dbReference>
<protein>
    <submittedName>
        <fullName evidence="13">Variant surface glycoprotein Mul 1</fullName>
    </submittedName>
</protein>
<dbReference type="Pfam" id="PF10659">
    <property type="entry name" value="Trypan_glycop_C"/>
    <property type="match status" value="1"/>
</dbReference>
<feature type="compositionally biased region" description="Polar residues" evidence="9">
    <location>
        <begin position="379"/>
        <end position="388"/>
    </location>
</feature>
<keyword evidence="7" id="KW-0325">Glycoprotein</keyword>
<feature type="region of interest" description="Disordered" evidence="9">
    <location>
        <begin position="100"/>
        <end position="126"/>
    </location>
</feature>
<feature type="compositionally biased region" description="Basic and acidic residues" evidence="9">
    <location>
        <begin position="406"/>
        <end position="425"/>
    </location>
</feature>
<feature type="chain" id="PRO_5004250873" evidence="10">
    <location>
        <begin position="21"/>
        <end position="509"/>
    </location>
</feature>
<organism evidence="13">
    <name type="scientific">Trypanosoma brucei rhodesiense</name>
    <dbReference type="NCBI Taxonomy" id="31286"/>
    <lineage>
        <taxon>Eukaryota</taxon>
        <taxon>Discoba</taxon>
        <taxon>Euglenozoa</taxon>
        <taxon>Kinetoplastea</taxon>
        <taxon>Metakinetoplastina</taxon>
        <taxon>Trypanosomatida</taxon>
        <taxon>Trypanosomatidae</taxon>
        <taxon>Trypanosoma</taxon>
    </lineage>
</organism>
<evidence type="ECO:0000256" key="10">
    <source>
        <dbReference type="SAM" id="SignalP"/>
    </source>
</evidence>
<sequence>MKRKQLVLLTLVAAVAPASGALDDNAAEFRALCDVYNLYQQKAKMTEDSNSDSMQPTLERLIKANLSTATETYFNNKDGAFTKEGKTDEQSIQKWREEANKMVSEEDTKTKAKKSTRMPPSEARSAANKRIMELHRDSENVLEEYKAAVAIAKAARQEAAAYLTYAIFGDNNTDLTEDKIPSTTKQMCGNAAGGHADVGQGIAHALTCLCSVTTGANNECAKGLTTTGNQGSQTATQTAENWKTIAEACSKRKSSMTPTPELLEAITVGVEAHLGRQPNGAADGDNAYVLGKLGASSVCDMGTNKACINYKTQMTTGTKDVAWQRNLRKAAMELRKAADLDRQAKLHKIHLQHNDEAAATILLTAELTSKAASTSTLSPSPRSNQQSAPGEESKCKPQNNSAEECPSEHCNYDTKTKECKPKKTGSETPAAAGTGDASSGVDCSKHQTQQACEAENKDVKQGQKAVCGWIDYVEGTGKLPKPECRSSSFLLNEKFALSVVSAAFAALLF</sequence>
<dbReference type="Pfam" id="PF13206">
    <property type="entry name" value="VSG_B"/>
    <property type="match status" value="1"/>
</dbReference>
<dbReference type="EMBL" id="AJ937317">
    <property type="protein sequence ID" value="CAI77637.1"/>
    <property type="molecule type" value="mRNA"/>
</dbReference>
<feature type="domain" description="Trypanosome variant surface glycoprotein C-terminal" evidence="11">
    <location>
        <begin position="395"/>
        <end position="508"/>
    </location>
</feature>
<evidence type="ECO:0000256" key="2">
    <source>
        <dbReference type="ARBA" id="ARBA00004609"/>
    </source>
</evidence>
<name>Q571W9_TRYBR</name>
<feature type="signal peptide" evidence="10">
    <location>
        <begin position="1"/>
        <end position="20"/>
    </location>
</feature>
<feature type="domain" description="Trypanosome variant surface glycoprotein B-type N-terminal" evidence="12">
    <location>
        <begin position="7"/>
        <end position="346"/>
    </location>
</feature>
<comment type="subcellular location">
    <subcellularLocation>
        <location evidence="2">Cell membrane</location>
        <topology evidence="2">Lipid-anchor</topology>
        <topology evidence="2">GPI-anchor</topology>
    </subcellularLocation>
</comment>
<feature type="region of interest" description="Disordered" evidence="9">
    <location>
        <begin position="372"/>
        <end position="441"/>
    </location>
</feature>
<evidence type="ECO:0000256" key="7">
    <source>
        <dbReference type="ARBA" id="ARBA00023180"/>
    </source>
</evidence>